<evidence type="ECO:0000313" key="2">
    <source>
        <dbReference type="EMBL" id="KAG8586051.1"/>
    </source>
</evidence>
<keyword evidence="3" id="KW-1185">Reference proteome</keyword>
<comment type="caution">
    <text evidence="2">The sequence shown here is derived from an EMBL/GenBank/DDBJ whole genome shotgun (WGS) entry which is preliminary data.</text>
</comment>
<gene>
    <name evidence="2" type="ORF">GDO81_005223</name>
</gene>
<dbReference type="AlphaFoldDB" id="A0AAV7CNE1"/>
<evidence type="ECO:0000313" key="3">
    <source>
        <dbReference type="Proteomes" id="UP000824782"/>
    </source>
</evidence>
<sequence>MQLPSSLRFVPSRQALRMTARLRNSCSQSGGCGVLGAVFPSRLSGALSVGACVVLPLACYIVAGAASRSLPEPGTGGGSRGGRSCGRRRKGGGGGRSSRGASSSSSLLGGRPEAAGGFAVLGPRRWETPLSSQ</sequence>
<evidence type="ECO:0000256" key="1">
    <source>
        <dbReference type="SAM" id="MobiDB-lite"/>
    </source>
</evidence>
<name>A0AAV7CNE1_ENGPU</name>
<reference evidence="2" key="1">
    <citation type="thesis" date="2020" institute="ProQuest LLC" country="789 East Eisenhower Parkway, Ann Arbor, MI, USA">
        <title>Comparative Genomics and Chromosome Evolution.</title>
        <authorList>
            <person name="Mudd A.B."/>
        </authorList>
    </citation>
    <scope>NUCLEOTIDE SEQUENCE</scope>
    <source>
        <strain evidence="2">237g6f4</strain>
        <tissue evidence="2">Blood</tissue>
    </source>
</reference>
<feature type="compositionally biased region" description="Gly residues" evidence="1">
    <location>
        <begin position="74"/>
        <end position="84"/>
    </location>
</feature>
<accession>A0AAV7CNE1</accession>
<dbReference type="EMBL" id="WNYA01000002">
    <property type="protein sequence ID" value="KAG8586051.1"/>
    <property type="molecule type" value="Genomic_DNA"/>
</dbReference>
<feature type="region of interest" description="Disordered" evidence="1">
    <location>
        <begin position="68"/>
        <end position="133"/>
    </location>
</feature>
<proteinExistence type="predicted"/>
<feature type="compositionally biased region" description="Low complexity" evidence="1">
    <location>
        <begin position="98"/>
        <end position="111"/>
    </location>
</feature>
<dbReference type="Proteomes" id="UP000824782">
    <property type="component" value="Unassembled WGS sequence"/>
</dbReference>
<organism evidence="2 3">
    <name type="scientific">Engystomops pustulosus</name>
    <name type="common">Tungara frog</name>
    <name type="synonym">Physalaemus pustulosus</name>
    <dbReference type="NCBI Taxonomy" id="76066"/>
    <lineage>
        <taxon>Eukaryota</taxon>
        <taxon>Metazoa</taxon>
        <taxon>Chordata</taxon>
        <taxon>Craniata</taxon>
        <taxon>Vertebrata</taxon>
        <taxon>Euteleostomi</taxon>
        <taxon>Amphibia</taxon>
        <taxon>Batrachia</taxon>
        <taxon>Anura</taxon>
        <taxon>Neobatrachia</taxon>
        <taxon>Hyloidea</taxon>
        <taxon>Leptodactylidae</taxon>
        <taxon>Leiuperinae</taxon>
        <taxon>Engystomops</taxon>
    </lineage>
</organism>
<protein>
    <submittedName>
        <fullName evidence="2">Uncharacterized protein</fullName>
    </submittedName>
</protein>